<keyword evidence="2" id="KW-1133">Transmembrane helix</keyword>
<keyword evidence="4" id="KW-1185">Reference proteome</keyword>
<organism evidence="3 4">
    <name type="scientific">Chaetomium fimeti</name>
    <dbReference type="NCBI Taxonomy" id="1854472"/>
    <lineage>
        <taxon>Eukaryota</taxon>
        <taxon>Fungi</taxon>
        <taxon>Dikarya</taxon>
        <taxon>Ascomycota</taxon>
        <taxon>Pezizomycotina</taxon>
        <taxon>Sordariomycetes</taxon>
        <taxon>Sordariomycetidae</taxon>
        <taxon>Sordariales</taxon>
        <taxon>Chaetomiaceae</taxon>
        <taxon>Chaetomium</taxon>
    </lineage>
</organism>
<feature type="region of interest" description="Disordered" evidence="1">
    <location>
        <begin position="11"/>
        <end position="30"/>
    </location>
</feature>
<keyword evidence="2" id="KW-0472">Membrane</keyword>
<reference evidence="3" key="2">
    <citation type="submission" date="2023-06" db="EMBL/GenBank/DDBJ databases">
        <authorList>
            <consortium name="Lawrence Berkeley National Laboratory"/>
            <person name="Haridas S."/>
            <person name="Hensen N."/>
            <person name="Bonometti L."/>
            <person name="Westerberg I."/>
            <person name="Brannstrom I.O."/>
            <person name="Guillou S."/>
            <person name="Cros-Aarteil S."/>
            <person name="Calhoun S."/>
            <person name="Kuo A."/>
            <person name="Mondo S."/>
            <person name="Pangilinan J."/>
            <person name="Riley R."/>
            <person name="Labutti K."/>
            <person name="Andreopoulos B."/>
            <person name="Lipzen A."/>
            <person name="Chen C."/>
            <person name="Yanf M."/>
            <person name="Daum C."/>
            <person name="Ng V."/>
            <person name="Clum A."/>
            <person name="Steindorff A."/>
            <person name="Ohm R."/>
            <person name="Martin F."/>
            <person name="Silar P."/>
            <person name="Natvig D."/>
            <person name="Lalanne C."/>
            <person name="Gautier V."/>
            <person name="Ament-Velasquez S.L."/>
            <person name="Kruys A."/>
            <person name="Hutchinson M.I."/>
            <person name="Powell A.J."/>
            <person name="Barry K."/>
            <person name="Miller A.N."/>
            <person name="Grigoriev I.V."/>
            <person name="Debuchy R."/>
            <person name="Gladieux P."/>
            <person name="Thoren M.H."/>
            <person name="Johannesson H."/>
        </authorList>
    </citation>
    <scope>NUCLEOTIDE SEQUENCE</scope>
    <source>
        <strain evidence="3">CBS 168.71</strain>
    </source>
</reference>
<evidence type="ECO:0000256" key="2">
    <source>
        <dbReference type="SAM" id="Phobius"/>
    </source>
</evidence>
<feature type="compositionally biased region" description="Basic and acidic residues" evidence="1">
    <location>
        <begin position="127"/>
        <end position="138"/>
    </location>
</feature>
<dbReference type="RefSeq" id="XP_062662283.1">
    <property type="nucleotide sequence ID" value="XM_062802136.1"/>
</dbReference>
<feature type="transmembrane region" description="Helical" evidence="2">
    <location>
        <begin position="66"/>
        <end position="99"/>
    </location>
</feature>
<comment type="caution">
    <text evidence="3">The sequence shown here is derived from an EMBL/GenBank/DDBJ whole genome shotgun (WGS) entry which is preliminary data.</text>
</comment>
<dbReference type="GeneID" id="87839084"/>
<name>A0AAE0HM83_9PEZI</name>
<proteinExistence type="predicted"/>
<dbReference type="EMBL" id="JAUEPN010000002">
    <property type="protein sequence ID" value="KAK3298769.1"/>
    <property type="molecule type" value="Genomic_DNA"/>
</dbReference>
<feature type="region of interest" description="Disordered" evidence="1">
    <location>
        <begin position="121"/>
        <end position="144"/>
    </location>
</feature>
<dbReference type="Proteomes" id="UP001278766">
    <property type="component" value="Unassembled WGS sequence"/>
</dbReference>
<evidence type="ECO:0000313" key="4">
    <source>
        <dbReference type="Proteomes" id="UP001278766"/>
    </source>
</evidence>
<gene>
    <name evidence="3" type="ORF">B0H64DRAFT_371212</name>
</gene>
<dbReference type="AlphaFoldDB" id="A0AAE0HM83"/>
<sequence>MTVCNNLRSLKRGAADARPQDEPSDYDGQSHTDALGIFTSDYVAPSKYAEYSEIDVETRLVTDALAMAMGIVALVLVAVVTVAAAGAIGIIAVALIACLRICGRRERARLEAEFGRGVGSGLPVGEAEEKDHEDKAESWEGVEL</sequence>
<evidence type="ECO:0000313" key="3">
    <source>
        <dbReference type="EMBL" id="KAK3298769.1"/>
    </source>
</evidence>
<accession>A0AAE0HM83</accession>
<evidence type="ECO:0000256" key="1">
    <source>
        <dbReference type="SAM" id="MobiDB-lite"/>
    </source>
</evidence>
<protein>
    <submittedName>
        <fullName evidence="3">Uncharacterized protein</fullName>
    </submittedName>
</protein>
<keyword evidence="2" id="KW-0812">Transmembrane</keyword>
<reference evidence="3" key="1">
    <citation type="journal article" date="2023" name="Mol. Phylogenet. Evol.">
        <title>Genome-scale phylogeny and comparative genomics of the fungal order Sordariales.</title>
        <authorList>
            <person name="Hensen N."/>
            <person name="Bonometti L."/>
            <person name="Westerberg I."/>
            <person name="Brannstrom I.O."/>
            <person name="Guillou S."/>
            <person name="Cros-Aarteil S."/>
            <person name="Calhoun S."/>
            <person name="Haridas S."/>
            <person name="Kuo A."/>
            <person name="Mondo S."/>
            <person name="Pangilinan J."/>
            <person name="Riley R."/>
            <person name="LaButti K."/>
            <person name="Andreopoulos B."/>
            <person name="Lipzen A."/>
            <person name="Chen C."/>
            <person name="Yan M."/>
            <person name="Daum C."/>
            <person name="Ng V."/>
            <person name="Clum A."/>
            <person name="Steindorff A."/>
            <person name="Ohm R.A."/>
            <person name="Martin F."/>
            <person name="Silar P."/>
            <person name="Natvig D.O."/>
            <person name="Lalanne C."/>
            <person name="Gautier V."/>
            <person name="Ament-Velasquez S.L."/>
            <person name="Kruys A."/>
            <person name="Hutchinson M.I."/>
            <person name="Powell A.J."/>
            <person name="Barry K."/>
            <person name="Miller A.N."/>
            <person name="Grigoriev I.V."/>
            <person name="Debuchy R."/>
            <person name="Gladieux P."/>
            <person name="Hiltunen Thoren M."/>
            <person name="Johannesson H."/>
        </authorList>
    </citation>
    <scope>NUCLEOTIDE SEQUENCE</scope>
    <source>
        <strain evidence="3">CBS 168.71</strain>
    </source>
</reference>